<dbReference type="AlphaFoldDB" id="A0A4Y2M550"/>
<keyword evidence="2" id="KW-1185">Reference proteome</keyword>
<gene>
    <name evidence="1" type="ORF">AVEN_215199_1</name>
</gene>
<reference evidence="1 2" key="1">
    <citation type="journal article" date="2019" name="Sci. Rep.">
        <title>Orb-weaving spider Araneus ventricosus genome elucidates the spidroin gene catalogue.</title>
        <authorList>
            <person name="Kono N."/>
            <person name="Nakamura H."/>
            <person name="Ohtoshi R."/>
            <person name="Moran D.A.P."/>
            <person name="Shinohara A."/>
            <person name="Yoshida Y."/>
            <person name="Fujiwara M."/>
            <person name="Mori M."/>
            <person name="Tomita M."/>
            <person name="Arakawa K."/>
        </authorList>
    </citation>
    <scope>NUCLEOTIDE SEQUENCE [LARGE SCALE GENOMIC DNA]</scope>
</reference>
<dbReference type="EMBL" id="BGPR01202506">
    <property type="protein sequence ID" value="GBN21684.1"/>
    <property type="molecule type" value="Genomic_DNA"/>
</dbReference>
<evidence type="ECO:0000313" key="2">
    <source>
        <dbReference type="Proteomes" id="UP000499080"/>
    </source>
</evidence>
<sequence length="151" mass="17035">MFHCLLDVTVVYTFKGHTSIAIGTLNSRQKSPGHAKPDFSHIIRRQDQNSSVCLVITTGRMRDRNNEGSWWLKCAVGDVHMISPTACGCRRQDREYCGLPDFHCGPVTPSNVCFPKPRWTVTVRQRPCFKANIGSHCYRSAKQSSIYCSGR</sequence>
<accession>A0A4Y2M550</accession>
<evidence type="ECO:0000313" key="1">
    <source>
        <dbReference type="EMBL" id="GBN21684.1"/>
    </source>
</evidence>
<name>A0A4Y2M550_ARAVE</name>
<organism evidence="1 2">
    <name type="scientific">Araneus ventricosus</name>
    <name type="common">Orbweaver spider</name>
    <name type="synonym">Epeira ventricosa</name>
    <dbReference type="NCBI Taxonomy" id="182803"/>
    <lineage>
        <taxon>Eukaryota</taxon>
        <taxon>Metazoa</taxon>
        <taxon>Ecdysozoa</taxon>
        <taxon>Arthropoda</taxon>
        <taxon>Chelicerata</taxon>
        <taxon>Arachnida</taxon>
        <taxon>Araneae</taxon>
        <taxon>Araneomorphae</taxon>
        <taxon>Entelegynae</taxon>
        <taxon>Araneoidea</taxon>
        <taxon>Araneidae</taxon>
        <taxon>Araneus</taxon>
    </lineage>
</organism>
<comment type="caution">
    <text evidence="1">The sequence shown here is derived from an EMBL/GenBank/DDBJ whole genome shotgun (WGS) entry which is preliminary data.</text>
</comment>
<proteinExistence type="predicted"/>
<dbReference type="Proteomes" id="UP000499080">
    <property type="component" value="Unassembled WGS sequence"/>
</dbReference>
<protein>
    <submittedName>
        <fullName evidence="1">Uncharacterized protein</fullName>
    </submittedName>
</protein>